<protein>
    <submittedName>
        <fullName evidence="2">Zinc finger and BTB domain-containing protein 11-like</fullName>
    </submittedName>
</protein>
<evidence type="ECO:0000259" key="1">
    <source>
        <dbReference type="Pfam" id="PF17921"/>
    </source>
</evidence>
<dbReference type="InterPro" id="IPR041588">
    <property type="entry name" value="Integrase_H2C2"/>
</dbReference>
<dbReference type="Pfam" id="PF17921">
    <property type="entry name" value="Integrase_H2C2"/>
    <property type="match status" value="1"/>
</dbReference>
<dbReference type="Gene3D" id="1.10.340.70">
    <property type="match status" value="1"/>
</dbReference>
<keyword evidence="3" id="KW-1185">Reference proteome</keyword>
<dbReference type="OrthoDB" id="1736806at2759"/>
<sequence length="116" mass="13180">MTDLRAMLAFSVYLMMIESRNTVDLGLNSEEVLCFCGRICVSNDTELRQSILREAHSSPYAMHPGKNKMYRDWPGLKREVTEFVGKCLTCQQVKAKHQLPSALLQPVRFHFGSGSK</sequence>
<comment type="caution">
    <text evidence="2">The sequence shown here is derived from an EMBL/GenBank/DDBJ whole genome shotgun (WGS) entry which is preliminary data.</text>
</comment>
<proteinExistence type="predicted"/>
<accession>A0A5B6VZ54</accession>
<feature type="domain" description="Integrase zinc-binding" evidence="1">
    <location>
        <begin position="44"/>
        <end position="95"/>
    </location>
</feature>
<evidence type="ECO:0000313" key="2">
    <source>
        <dbReference type="EMBL" id="KAA3474188.1"/>
    </source>
</evidence>
<dbReference type="EMBL" id="SMMG02000005">
    <property type="protein sequence ID" value="KAA3474188.1"/>
    <property type="molecule type" value="Genomic_DNA"/>
</dbReference>
<evidence type="ECO:0000313" key="3">
    <source>
        <dbReference type="Proteomes" id="UP000325315"/>
    </source>
</evidence>
<name>A0A5B6VZ54_9ROSI</name>
<dbReference type="AlphaFoldDB" id="A0A5B6VZ54"/>
<reference evidence="3" key="1">
    <citation type="journal article" date="2019" name="Plant Biotechnol. J.">
        <title>Genome sequencing of the Australian wild diploid species Gossypium australe highlights disease resistance and delayed gland morphogenesis.</title>
        <authorList>
            <person name="Cai Y."/>
            <person name="Cai X."/>
            <person name="Wang Q."/>
            <person name="Wang P."/>
            <person name="Zhang Y."/>
            <person name="Cai C."/>
            <person name="Xu Y."/>
            <person name="Wang K."/>
            <person name="Zhou Z."/>
            <person name="Wang C."/>
            <person name="Geng S."/>
            <person name="Li B."/>
            <person name="Dong Q."/>
            <person name="Hou Y."/>
            <person name="Wang H."/>
            <person name="Ai P."/>
            <person name="Liu Z."/>
            <person name="Yi F."/>
            <person name="Sun M."/>
            <person name="An G."/>
            <person name="Cheng J."/>
            <person name="Zhang Y."/>
            <person name="Shi Q."/>
            <person name="Xie Y."/>
            <person name="Shi X."/>
            <person name="Chang Y."/>
            <person name="Huang F."/>
            <person name="Chen Y."/>
            <person name="Hong S."/>
            <person name="Mi L."/>
            <person name="Sun Q."/>
            <person name="Zhang L."/>
            <person name="Zhou B."/>
            <person name="Peng R."/>
            <person name="Zhang X."/>
            <person name="Liu F."/>
        </authorList>
    </citation>
    <scope>NUCLEOTIDE SEQUENCE [LARGE SCALE GENOMIC DNA]</scope>
    <source>
        <strain evidence="3">cv. PA1801</strain>
    </source>
</reference>
<dbReference type="Proteomes" id="UP000325315">
    <property type="component" value="Unassembled WGS sequence"/>
</dbReference>
<gene>
    <name evidence="2" type="ORF">EPI10_024504</name>
</gene>
<organism evidence="2 3">
    <name type="scientific">Gossypium australe</name>
    <dbReference type="NCBI Taxonomy" id="47621"/>
    <lineage>
        <taxon>Eukaryota</taxon>
        <taxon>Viridiplantae</taxon>
        <taxon>Streptophyta</taxon>
        <taxon>Embryophyta</taxon>
        <taxon>Tracheophyta</taxon>
        <taxon>Spermatophyta</taxon>
        <taxon>Magnoliopsida</taxon>
        <taxon>eudicotyledons</taxon>
        <taxon>Gunneridae</taxon>
        <taxon>Pentapetalae</taxon>
        <taxon>rosids</taxon>
        <taxon>malvids</taxon>
        <taxon>Malvales</taxon>
        <taxon>Malvaceae</taxon>
        <taxon>Malvoideae</taxon>
        <taxon>Gossypium</taxon>
    </lineage>
</organism>